<dbReference type="AlphaFoldDB" id="A0A150NAR6"/>
<reference evidence="1 2" key="1">
    <citation type="submission" date="2016-01" db="EMBL/GenBank/DDBJ databases">
        <title>Draft Genome Sequences of Seven Thermophilic Sporeformers Isolated from Foods.</title>
        <authorList>
            <person name="Berendsen E.M."/>
            <person name="Wells-Bennik M.H."/>
            <person name="Krawcyk A.O."/>
            <person name="De Jong A."/>
            <person name="Holsappel S."/>
            <person name="Eijlander R.T."/>
            <person name="Kuipers O.P."/>
        </authorList>
    </citation>
    <scope>NUCLEOTIDE SEQUENCE [LARGE SCALE GENOMIC DNA]</scope>
    <source>
        <strain evidence="1 2">B4114</strain>
    </source>
</reference>
<name>A0A150NAR6_GEOSE</name>
<protein>
    <submittedName>
        <fullName evidence="1">Uncharacterized protein</fullName>
    </submittedName>
</protein>
<proteinExistence type="predicted"/>
<dbReference type="EMBL" id="LQYY01000085">
    <property type="protein sequence ID" value="KYD33766.1"/>
    <property type="molecule type" value="Genomic_DNA"/>
</dbReference>
<accession>A0A150NAR6</accession>
<dbReference type="Proteomes" id="UP000075517">
    <property type="component" value="Unassembled WGS sequence"/>
</dbReference>
<gene>
    <name evidence="1" type="ORF">B4114_2629</name>
</gene>
<comment type="caution">
    <text evidence="1">The sequence shown here is derived from an EMBL/GenBank/DDBJ whole genome shotgun (WGS) entry which is preliminary data.</text>
</comment>
<dbReference type="PATRIC" id="fig|1422.17.peg.248"/>
<organism evidence="1 2">
    <name type="scientific">Geobacillus stearothermophilus</name>
    <name type="common">Bacillus stearothermophilus</name>
    <dbReference type="NCBI Taxonomy" id="1422"/>
    <lineage>
        <taxon>Bacteria</taxon>
        <taxon>Bacillati</taxon>
        <taxon>Bacillota</taxon>
        <taxon>Bacilli</taxon>
        <taxon>Bacillales</taxon>
        <taxon>Anoxybacillaceae</taxon>
        <taxon>Geobacillus</taxon>
    </lineage>
</organism>
<sequence>MSASLFLPGACILPFRLKGWGWRLSAGSGMLGPEVFADGKRTVSSGLKVERPNYLW</sequence>
<evidence type="ECO:0000313" key="2">
    <source>
        <dbReference type="Proteomes" id="UP000075517"/>
    </source>
</evidence>
<evidence type="ECO:0000313" key="1">
    <source>
        <dbReference type="EMBL" id="KYD33766.1"/>
    </source>
</evidence>